<protein>
    <submittedName>
        <fullName evidence="3">Ovule protein</fullName>
    </submittedName>
</protein>
<name>A0A0M3J3Z4_ANISI</name>
<proteinExistence type="predicted"/>
<accession>A0A0M3J3Z4</accession>
<keyword evidence="2" id="KW-1185">Reference proteome</keyword>
<sequence length="67" mass="7811">MDSEVCWLIIYYFYYLYPRLLPTSSVMPSPTTLPLEESQPELNLILKINQEDTIQLFSSSSPLYKCS</sequence>
<dbReference type="Proteomes" id="UP000267096">
    <property type="component" value="Unassembled WGS sequence"/>
</dbReference>
<dbReference type="EMBL" id="UYRR01002698">
    <property type="protein sequence ID" value="VDK19658.1"/>
    <property type="molecule type" value="Genomic_DNA"/>
</dbReference>
<reference evidence="1 2" key="2">
    <citation type="submission" date="2018-11" db="EMBL/GenBank/DDBJ databases">
        <authorList>
            <consortium name="Pathogen Informatics"/>
        </authorList>
    </citation>
    <scope>NUCLEOTIDE SEQUENCE [LARGE SCALE GENOMIC DNA]</scope>
</reference>
<dbReference type="WBParaSite" id="ASIM_0000225801-mRNA-1">
    <property type="protein sequence ID" value="ASIM_0000225801-mRNA-1"/>
    <property type="gene ID" value="ASIM_0000225801"/>
</dbReference>
<evidence type="ECO:0000313" key="2">
    <source>
        <dbReference type="Proteomes" id="UP000267096"/>
    </source>
</evidence>
<evidence type="ECO:0000313" key="1">
    <source>
        <dbReference type="EMBL" id="VDK19658.1"/>
    </source>
</evidence>
<reference evidence="3" key="1">
    <citation type="submission" date="2017-02" db="UniProtKB">
        <authorList>
            <consortium name="WormBaseParasite"/>
        </authorList>
    </citation>
    <scope>IDENTIFICATION</scope>
</reference>
<evidence type="ECO:0000313" key="3">
    <source>
        <dbReference type="WBParaSite" id="ASIM_0000225801-mRNA-1"/>
    </source>
</evidence>
<dbReference type="AlphaFoldDB" id="A0A0M3J3Z4"/>
<organism evidence="3">
    <name type="scientific">Anisakis simplex</name>
    <name type="common">Herring worm</name>
    <dbReference type="NCBI Taxonomy" id="6269"/>
    <lineage>
        <taxon>Eukaryota</taxon>
        <taxon>Metazoa</taxon>
        <taxon>Ecdysozoa</taxon>
        <taxon>Nematoda</taxon>
        <taxon>Chromadorea</taxon>
        <taxon>Rhabditida</taxon>
        <taxon>Spirurina</taxon>
        <taxon>Ascaridomorpha</taxon>
        <taxon>Ascaridoidea</taxon>
        <taxon>Anisakidae</taxon>
        <taxon>Anisakis</taxon>
        <taxon>Anisakis simplex complex</taxon>
    </lineage>
</organism>
<gene>
    <name evidence="1" type="ORF">ASIM_LOCUS2129</name>
</gene>